<sequence length="341" mass="37817">MIYPSALRCGSKVAITAFSSGVPSHLHPRLDIVINHLRAQGFDVIEGKCLRQNHQHVSATAQERATELMDFLCDDSIDAVIPPWGGEFAMDILPLLDFTRLKQVRAKWLFGFSDVSTILIALSSKLGWASVHCANLMNLHPNEQEPLTANTMHWLSLQPGASFTQNSSEFYQVDGSGFVSDPNFVFNLTERTCWKLSGNQKTTFSGRLIGGCFDTMMHLVGTEFFDIDQWYHQYASDGLILYLENVEMAPSVYKRALQSLKYKRVFDKCSGLLIGRSAVLDSCGKEISTEQALLAVTDSLNIPVVYDVDIGHLPPNLTLFNGAYAEVNVSTEGGELIQTLN</sequence>
<feature type="active site" description="Charge relay system" evidence="3">
    <location>
        <position position="244"/>
    </location>
</feature>
<evidence type="ECO:0000259" key="5">
    <source>
        <dbReference type="Pfam" id="PF17676"/>
    </source>
</evidence>
<keyword evidence="7" id="KW-1185">Reference proteome</keyword>
<dbReference type="Pfam" id="PF17676">
    <property type="entry name" value="Peptidase_S66C"/>
    <property type="match status" value="1"/>
</dbReference>
<dbReference type="Gene3D" id="3.40.50.10740">
    <property type="entry name" value="Class I glutamine amidotransferase-like"/>
    <property type="match status" value="1"/>
</dbReference>
<dbReference type="SUPFAM" id="SSF141986">
    <property type="entry name" value="LD-carboxypeptidase A C-terminal domain-like"/>
    <property type="match status" value="1"/>
</dbReference>
<dbReference type="Gene3D" id="3.50.30.60">
    <property type="entry name" value="LD-carboxypeptidase A C-terminal domain-like"/>
    <property type="match status" value="1"/>
</dbReference>
<dbReference type="InterPro" id="IPR040449">
    <property type="entry name" value="Peptidase_S66_N"/>
</dbReference>
<dbReference type="InterPro" id="IPR040921">
    <property type="entry name" value="Peptidase_S66C"/>
</dbReference>
<name>A0A4R1J965_9GAMM</name>
<comment type="caution">
    <text evidence="6">The sequence shown here is derived from an EMBL/GenBank/DDBJ whole genome shotgun (WGS) entry which is preliminary data.</text>
</comment>
<evidence type="ECO:0000256" key="2">
    <source>
        <dbReference type="ARBA" id="ARBA00022801"/>
    </source>
</evidence>
<dbReference type="CDD" id="cd07062">
    <property type="entry name" value="Peptidase_S66_mccF_like"/>
    <property type="match status" value="1"/>
</dbReference>
<dbReference type="OrthoDB" id="9807329at2"/>
<keyword evidence="6" id="KW-0645">Protease</keyword>
<feature type="active site" description="Nucleophile" evidence="3">
    <location>
        <position position="113"/>
    </location>
</feature>
<dbReference type="RefSeq" id="WP_131913832.1">
    <property type="nucleotide sequence ID" value="NZ_OU594967.1"/>
</dbReference>
<organism evidence="6 7">
    <name type="scientific">Celerinatantimonas diazotrophica</name>
    <dbReference type="NCBI Taxonomy" id="412034"/>
    <lineage>
        <taxon>Bacteria</taxon>
        <taxon>Pseudomonadati</taxon>
        <taxon>Pseudomonadota</taxon>
        <taxon>Gammaproteobacteria</taxon>
        <taxon>Celerinatantimonadaceae</taxon>
        <taxon>Celerinatantimonas</taxon>
    </lineage>
</organism>
<evidence type="ECO:0000313" key="6">
    <source>
        <dbReference type="EMBL" id="TCK46934.1"/>
    </source>
</evidence>
<dbReference type="Pfam" id="PF02016">
    <property type="entry name" value="Peptidase_S66"/>
    <property type="match status" value="1"/>
</dbReference>
<keyword evidence="2" id="KW-0378">Hydrolase</keyword>
<dbReference type="InterPro" id="IPR003507">
    <property type="entry name" value="S66_fam"/>
</dbReference>
<reference evidence="6 7" key="1">
    <citation type="submission" date="2019-03" db="EMBL/GenBank/DDBJ databases">
        <title>Genomic Encyclopedia of Type Strains, Phase IV (KMG-IV): sequencing the most valuable type-strain genomes for metagenomic binning, comparative biology and taxonomic classification.</title>
        <authorList>
            <person name="Goeker M."/>
        </authorList>
    </citation>
    <scope>NUCLEOTIDE SEQUENCE [LARGE SCALE GENOMIC DNA]</scope>
    <source>
        <strain evidence="6 7">DSM 18577</strain>
    </source>
</reference>
<evidence type="ECO:0000256" key="1">
    <source>
        <dbReference type="ARBA" id="ARBA00010233"/>
    </source>
</evidence>
<accession>A0A4R1J965</accession>
<protein>
    <submittedName>
        <fullName evidence="6">Muramoyltetrapeptide carboxypeptidase LdcA involved in peptidoglycan recycling</fullName>
    </submittedName>
</protein>
<dbReference type="EMBL" id="SMGD01000016">
    <property type="protein sequence ID" value="TCK46934.1"/>
    <property type="molecule type" value="Genomic_DNA"/>
</dbReference>
<dbReference type="PANTHER" id="PTHR30237:SF5">
    <property type="entry name" value="CARBOXYPEPTIDASE VC_A0337-RELATED"/>
    <property type="match status" value="1"/>
</dbReference>
<feature type="domain" description="LD-carboxypeptidase C-terminal" evidence="5">
    <location>
        <begin position="205"/>
        <end position="327"/>
    </location>
</feature>
<dbReference type="InterPro" id="IPR029062">
    <property type="entry name" value="Class_I_gatase-like"/>
</dbReference>
<dbReference type="AlphaFoldDB" id="A0A4R1J965"/>
<dbReference type="GO" id="GO:0004180">
    <property type="term" value="F:carboxypeptidase activity"/>
    <property type="evidence" value="ECO:0007669"/>
    <property type="project" value="UniProtKB-KW"/>
</dbReference>
<evidence type="ECO:0000313" key="7">
    <source>
        <dbReference type="Proteomes" id="UP000295565"/>
    </source>
</evidence>
<dbReference type="InterPro" id="IPR027478">
    <property type="entry name" value="LdcA_N"/>
</dbReference>
<proteinExistence type="inferred from homology"/>
<dbReference type="SUPFAM" id="SSF52317">
    <property type="entry name" value="Class I glutamine amidotransferase-like"/>
    <property type="match status" value="1"/>
</dbReference>
<dbReference type="InterPro" id="IPR027461">
    <property type="entry name" value="Carboxypeptidase_A_C_sf"/>
</dbReference>
<gene>
    <name evidence="6" type="ORF">EV690_3083</name>
</gene>
<dbReference type="Proteomes" id="UP000295565">
    <property type="component" value="Unassembled WGS sequence"/>
</dbReference>
<keyword evidence="6" id="KW-0121">Carboxypeptidase</keyword>
<comment type="similarity">
    <text evidence="1">Belongs to the peptidase S66 family.</text>
</comment>
<dbReference type="PANTHER" id="PTHR30237">
    <property type="entry name" value="MURAMOYLTETRAPEPTIDE CARBOXYPEPTIDASE"/>
    <property type="match status" value="1"/>
</dbReference>
<feature type="domain" description="LD-carboxypeptidase N-terminal" evidence="4">
    <location>
        <begin position="13"/>
        <end position="132"/>
    </location>
</feature>
<feature type="active site" description="Charge relay system" evidence="3">
    <location>
        <position position="312"/>
    </location>
</feature>
<evidence type="ECO:0000259" key="4">
    <source>
        <dbReference type="Pfam" id="PF02016"/>
    </source>
</evidence>
<dbReference type="PIRSF" id="PIRSF028757">
    <property type="entry name" value="LD-carboxypeptidase"/>
    <property type="match status" value="1"/>
</dbReference>
<evidence type="ECO:0000256" key="3">
    <source>
        <dbReference type="PIRSR" id="PIRSR028757-1"/>
    </source>
</evidence>